<name>A0ABN8S204_9CNID</name>
<proteinExistence type="predicted"/>
<gene>
    <name evidence="1" type="ORF">PLOB_00032087</name>
</gene>
<dbReference type="EMBL" id="CALNXK010000410">
    <property type="protein sequence ID" value="CAH3185080.1"/>
    <property type="molecule type" value="Genomic_DNA"/>
</dbReference>
<keyword evidence="2" id="KW-1185">Reference proteome</keyword>
<sequence length="91" mass="10620">MNQKVKHFKKPTQTDMIDIDQMQSMLEATVSMIKDMKENPGEYLGELLSHMETKNYSEHKGTKVEDFNLEQKNRFNRNKDSVIDNVIAQGE</sequence>
<accession>A0ABN8S204</accession>
<protein>
    <submittedName>
        <fullName evidence="1">Uncharacterized protein</fullName>
    </submittedName>
</protein>
<evidence type="ECO:0000313" key="1">
    <source>
        <dbReference type="EMBL" id="CAH3185080.1"/>
    </source>
</evidence>
<evidence type="ECO:0000313" key="2">
    <source>
        <dbReference type="Proteomes" id="UP001159405"/>
    </source>
</evidence>
<comment type="caution">
    <text evidence="1">The sequence shown here is derived from an EMBL/GenBank/DDBJ whole genome shotgun (WGS) entry which is preliminary data.</text>
</comment>
<dbReference type="Proteomes" id="UP001159405">
    <property type="component" value="Unassembled WGS sequence"/>
</dbReference>
<reference evidence="1 2" key="1">
    <citation type="submission" date="2022-05" db="EMBL/GenBank/DDBJ databases">
        <authorList>
            <consortium name="Genoscope - CEA"/>
            <person name="William W."/>
        </authorList>
    </citation>
    <scope>NUCLEOTIDE SEQUENCE [LARGE SCALE GENOMIC DNA]</scope>
</reference>
<organism evidence="1 2">
    <name type="scientific">Porites lobata</name>
    <dbReference type="NCBI Taxonomy" id="104759"/>
    <lineage>
        <taxon>Eukaryota</taxon>
        <taxon>Metazoa</taxon>
        <taxon>Cnidaria</taxon>
        <taxon>Anthozoa</taxon>
        <taxon>Hexacorallia</taxon>
        <taxon>Scleractinia</taxon>
        <taxon>Fungiina</taxon>
        <taxon>Poritidae</taxon>
        <taxon>Porites</taxon>
    </lineage>
</organism>